<accession>A0A0E9U5K2</accession>
<reference evidence="1" key="2">
    <citation type="journal article" date="2015" name="Fish Shellfish Immunol.">
        <title>Early steps in the European eel (Anguilla anguilla)-Vibrio vulnificus interaction in the gills: Role of the RtxA13 toxin.</title>
        <authorList>
            <person name="Callol A."/>
            <person name="Pajuelo D."/>
            <person name="Ebbesson L."/>
            <person name="Teles M."/>
            <person name="MacKenzie S."/>
            <person name="Amaro C."/>
        </authorList>
    </citation>
    <scope>NUCLEOTIDE SEQUENCE</scope>
</reference>
<reference evidence="1" key="1">
    <citation type="submission" date="2014-11" db="EMBL/GenBank/DDBJ databases">
        <authorList>
            <person name="Amaro Gonzalez C."/>
        </authorList>
    </citation>
    <scope>NUCLEOTIDE SEQUENCE</scope>
</reference>
<dbReference type="AlphaFoldDB" id="A0A0E9U5K2"/>
<name>A0A0E9U5K2_ANGAN</name>
<protein>
    <submittedName>
        <fullName evidence="1">Uncharacterized protein</fullName>
    </submittedName>
</protein>
<proteinExistence type="predicted"/>
<dbReference type="EMBL" id="GBXM01048142">
    <property type="protein sequence ID" value="JAH60435.1"/>
    <property type="molecule type" value="Transcribed_RNA"/>
</dbReference>
<organism evidence="1">
    <name type="scientific">Anguilla anguilla</name>
    <name type="common">European freshwater eel</name>
    <name type="synonym">Muraena anguilla</name>
    <dbReference type="NCBI Taxonomy" id="7936"/>
    <lineage>
        <taxon>Eukaryota</taxon>
        <taxon>Metazoa</taxon>
        <taxon>Chordata</taxon>
        <taxon>Craniata</taxon>
        <taxon>Vertebrata</taxon>
        <taxon>Euteleostomi</taxon>
        <taxon>Actinopterygii</taxon>
        <taxon>Neopterygii</taxon>
        <taxon>Teleostei</taxon>
        <taxon>Anguilliformes</taxon>
        <taxon>Anguillidae</taxon>
        <taxon>Anguilla</taxon>
    </lineage>
</organism>
<sequence>MCMVYLSEHCHLRISFPEITFYIKTFLHFKLLCYQCLVKLDMTSSNSLEISLMTCRTA</sequence>
<evidence type="ECO:0000313" key="1">
    <source>
        <dbReference type="EMBL" id="JAH60435.1"/>
    </source>
</evidence>